<dbReference type="GO" id="GO:0005829">
    <property type="term" value="C:cytosol"/>
    <property type="evidence" value="ECO:0007669"/>
    <property type="project" value="TreeGrafter"/>
</dbReference>
<keyword evidence="6 7" id="KW-0720">Serine protease</keyword>
<evidence type="ECO:0000256" key="2">
    <source>
        <dbReference type="ARBA" id="ARBA00005228"/>
    </source>
</evidence>
<evidence type="ECO:0000256" key="5">
    <source>
        <dbReference type="ARBA" id="ARBA00022801"/>
    </source>
</evidence>
<evidence type="ECO:0000256" key="3">
    <source>
        <dbReference type="ARBA" id="ARBA00016310"/>
    </source>
</evidence>
<dbReference type="PRINTS" id="PR00862">
    <property type="entry name" value="PROLIGOPTASE"/>
</dbReference>
<keyword evidence="5 7" id="KW-0378">Hydrolase</keyword>
<dbReference type="GO" id="GO:0070012">
    <property type="term" value="F:oligopeptidase activity"/>
    <property type="evidence" value="ECO:0007669"/>
    <property type="project" value="TreeGrafter"/>
</dbReference>
<protein>
    <recommendedName>
        <fullName evidence="3 7">Prolyl endopeptidase</fullName>
        <ecNumber evidence="7">3.4.21.-</ecNumber>
    </recommendedName>
</protein>
<gene>
    <name evidence="11" type="primary">LOC115631033</name>
</gene>
<dbReference type="InterPro" id="IPR029058">
    <property type="entry name" value="AB_hydrolase_fold"/>
</dbReference>
<dbReference type="Gene3D" id="2.130.10.120">
    <property type="entry name" value="Prolyl oligopeptidase, N-terminal domain"/>
    <property type="match status" value="1"/>
</dbReference>
<accession>A0A6J2U4H5</accession>
<dbReference type="AlphaFoldDB" id="A0A6J2U4H5"/>
<evidence type="ECO:0000259" key="8">
    <source>
        <dbReference type="Pfam" id="PF00326"/>
    </source>
</evidence>
<feature type="domain" description="Peptidase S9 prolyl oligopeptidase catalytic" evidence="8">
    <location>
        <begin position="545"/>
        <end position="757"/>
    </location>
</feature>
<proteinExistence type="inferred from homology"/>
<evidence type="ECO:0000256" key="1">
    <source>
        <dbReference type="ARBA" id="ARBA00001070"/>
    </source>
</evidence>
<name>A0A6J2U4H5_DROLE</name>
<dbReference type="SUPFAM" id="SSF53474">
    <property type="entry name" value="alpha/beta-Hydrolases"/>
    <property type="match status" value="1"/>
</dbReference>
<dbReference type="Pfam" id="PF00326">
    <property type="entry name" value="Peptidase_S9"/>
    <property type="match status" value="1"/>
</dbReference>
<dbReference type="InterPro" id="IPR023302">
    <property type="entry name" value="Pept_S9A_N"/>
</dbReference>
<evidence type="ECO:0000256" key="7">
    <source>
        <dbReference type="RuleBase" id="RU368024"/>
    </source>
</evidence>
<dbReference type="OrthoDB" id="248387at2759"/>
<dbReference type="GeneID" id="115631033"/>
<evidence type="ECO:0000313" key="11">
    <source>
        <dbReference type="RefSeq" id="XP_030383516.1"/>
    </source>
</evidence>
<dbReference type="EC" id="3.4.21.-" evidence="7"/>
<dbReference type="PANTHER" id="PTHR42881">
    <property type="entry name" value="PROLYL ENDOPEPTIDASE"/>
    <property type="match status" value="1"/>
</dbReference>
<sequence>MRHFLYLSRPSHQIARNLVVNHNKVIVPNKFSNSPIFVRYLSNIQNLNASKIMKDKFMYPIAKKDEKIEDNFHGTKIKDVYRWLEDPNGDDTQKFVDAQNNISQPFLEGCDKWEKFNAKLTKLWNYPKYGCPMKYGDYYYYFMNTGLQNQSVLYQQKSLKGESKVFLDPNSLSADGTIALTQKSFSDDGNYMAYGLSESGSDWIKIRIRNAETGEDFPEILDKVKFTEISWTKDNKGFFYGRYPDQDGTTDGSETKQNENQKLYYHRIGESQDNDVLVAEFPEEPSWRIQSVVSDCGKYLILAIVKDCRDNIVYYADLDAGKDITSKLNVKKIVTKFESDYDYITNEGSKVYFRTNKNAPNYRVIIIDFENPDEKNWTTLVSEHEKDVLDWVKCVSGNKLLLCYIRDVKSILQVHALETGELTQQFDLDIGTIVGTSGKKKYSEIFYNFSSFLNPGTIYHYDFSKPDKKPEIFRKIELNLEGFRQDDYKVEQIFYNSKDGTKIPMFIIRKKRETIKPRPCLLYGYGGFNISMLPSFGLTGLMFVDTFDGVLAYPNIRGGGEYGEKWHNEGRLLNKQNVFDDFQAAAEYLVDNKYTTKDRLAIQGGSNGGLLVGACINQRPDLFGAAIAQVGVMDMLRFHKFTIGHAWCSDYGNPSEKDHFENLYKFSPLHNVHTPCGTDKEYPSTLILTADHDDRVSPLHSLKFIAALQEAVRASDVQKNPLLLRVYKKAGHGAGKPTSKRIEESTDILTFMYKSLNIDVVNL</sequence>
<organism evidence="10 11">
    <name type="scientific">Drosophila lebanonensis</name>
    <name type="common">Fruit fly</name>
    <name type="synonym">Scaptodrosophila lebanonensis</name>
    <dbReference type="NCBI Taxonomy" id="7225"/>
    <lineage>
        <taxon>Eukaryota</taxon>
        <taxon>Metazoa</taxon>
        <taxon>Ecdysozoa</taxon>
        <taxon>Arthropoda</taxon>
        <taxon>Hexapoda</taxon>
        <taxon>Insecta</taxon>
        <taxon>Pterygota</taxon>
        <taxon>Neoptera</taxon>
        <taxon>Endopterygota</taxon>
        <taxon>Diptera</taxon>
        <taxon>Brachycera</taxon>
        <taxon>Muscomorpha</taxon>
        <taxon>Ephydroidea</taxon>
        <taxon>Drosophilidae</taxon>
        <taxon>Scaptodrosophila</taxon>
    </lineage>
</organism>
<dbReference type="PANTHER" id="PTHR42881:SF2">
    <property type="entry name" value="PROLYL ENDOPEPTIDASE"/>
    <property type="match status" value="1"/>
</dbReference>
<reference evidence="11" key="1">
    <citation type="submission" date="2025-08" db="UniProtKB">
        <authorList>
            <consortium name="RefSeq"/>
        </authorList>
    </citation>
    <scope>IDENTIFICATION</scope>
    <source>
        <strain evidence="11">11010-0011.00</strain>
        <tissue evidence="11">Whole body</tissue>
    </source>
</reference>
<dbReference type="Proteomes" id="UP000504634">
    <property type="component" value="Unplaced"/>
</dbReference>
<dbReference type="FunFam" id="2.130.10.120:FF:000001">
    <property type="entry name" value="Prolyl endopeptidase"/>
    <property type="match status" value="1"/>
</dbReference>
<feature type="domain" description="Peptidase S9A N-terminal" evidence="9">
    <location>
        <begin position="60"/>
        <end position="469"/>
    </location>
</feature>
<comment type="similarity">
    <text evidence="2 7">Belongs to the peptidase S9A family.</text>
</comment>
<dbReference type="SUPFAM" id="SSF50993">
    <property type="entry name" value="Peptidase/esterase 'gauge' domain"/>
    <property type="match status" value="1"/>
</dbReference>
<dbReference type="GO" id="GO:0004252">
    <property type="term" value="F:serine-type endopeptidase activity"/>
    <property type="evidence" value="ECO:0007669"/>
    <property type="project" value="UniProtKB-UniRule"/>
</dbReference>
<dbReference type="InterPro" id="IPR051167">
    <property type="entry name" value="Prolyl_oligopep/macrocyclase"/>
</dbReference>
<dbReference type="GO" id="GO:0006508">
    <property type="term" value="P:proteolysis"/>
    <property type="evidence" value="ECO:0007669"/>
    <property type="project" value="UniProtKB-KW"/>
</dbReference>
<dbReference type="RefSeq" id="XP_030383516.1">
    <property type="nucleotide sequence ID" value="XM_030527656.1"/>
</dbReference>
<evidence type="ECO:0000256" key="4">
    <source>
        <dbReference type="ARBA" id="ARBA00022670"/>
    </source>
</evidence>
<evidence type="ECO:0000313" key="10">
    <source>
        <dbReference type="Proteomes" id="UP000504634"/>
    </source>
</evidence>
<dbReference type="FunFam" id="3.40.50.1820:FF:000005">
    <property type="entry name" value="Prolyl endopeptidase"/>
    <property type="match status" value="1"/>
</dbReference>
<dbReference type="Gene3D" id="3.40.50.1820">
    <property type="entry name" value="alpha/beta hydrolase"/>
    <property type="match status" value="1"/>
</dbReference>
<dbReference type="InterPro" id="IPR002470">
    <property type="entry name" value="Peptidase_S9A"/>
</dbReference>
<dbReference type="Pfam" id="PF02897">
    <property type="entry name" value="Peptidase_S9_N"/>
    <property type="match status" value="1"/>
</dbReference>
<keyword evidence="4 7" id="KW-0645">Protease</keyword>
<evidence type="ECO:0000256" key="6">
    <source>
        <dbReference type="ARBA" id="ARBA00022825"/>
    </source>
</evidence>
<dbReference type="PROSITE" id="PS00708">
    <property type="entry name" value="PRO_ENDOPEP_SER"/>
    <property type="match status" value="1"/>
</dbReference>
<dbReference type="InterPro" id="IPR002471">
    <property type="entry name" value="Pept_S9_AS"/>
</dbReference>
<comment type="catalytic activity">
    <reaction evidence="1">
        <text>Hydrolysis of Pro-|-Xaa &gt;&gt; Ala-|-Xaa in oligopeptides.</text>
        <dbReference type="EC" id="3.4.21.26"/>
    </reaction>
</comment>
<evidence type="ECO:0000259" key="9">
    <source>
        <dbReference type="Pfam" id="PF02897"/>
    </source>
</evidence>
<keyword evidence="10" id="KW-1185">Reference proteome</keyword>
<dbReference type="InterPro" id="IPR001375">
    <property type="entry name" value="Peptidase_S9_cat"/>
</dbReference>